<evidence type="ECO:0000259" key="3">
    <source>
        <dbReference type="Pfam" id="PF01757"/>
    </source>
</evidence>
<feature type="transmembrane region" description="Helical" evidence="2">
    <location>
        <begin position="280"/>
        <end position="301"/>
    </location>
</feature>
<feature type="transmembrane region" description="Helical" evidence="2">
    <location>
        <begin position="68"/>
        <end position="88"/>
    </location>
</feature>
<reference evidence="4" key="1">
    <citation type="submission" date="2024-05" db="EMBL/GenBank/DDBJ databases">
        <authorList>
            <person name="Cai S.Y."/>
            <person name="Jin L.M."/>
            <person name="Li H.R."/>
        </authorList>
    </citation>
    <scope>NUCLEOTIDE SEQUENCE</scope>
    <source>
        <strain evidence="4">A5-74</strain>
    </source>
</reference>
<name>A0AAU8DMP1_9ACTN</name>
<dbReference type="RefSeq" id="WP_353648874.1">
    <property type="nucleotide sequence ID" value="NZ_CP159218.1"/>
</dbReference>
<accession>A0AAU8DMP1</accession>
<keyword evidence="2" id="KW-0812">Transmembrane</keyword>
<dbReference type="EC" id="2.3.1.-" evidence="4"/>
<feature type="transmembrane region" description="Helical" evidence="2">
    <location>
        <begin position="321"/>
        <end position="343"/>
    </location>
</feature>
<feature type="transmembrane region" description="Helical" evidence="2">
    <location>
        <begin position="29"/>
        <end position="48"/>
    </location>
</feature>
<feature type="transmembrane region" description="Helical" evidence="2">
    <location>
        <begin position="363"/>
        <end position="383"/>
    </location>
</feature>
<feature type="region of interest" description="Disordered" evidence="1">
    <location>
        <begin position="390"/>
        <end position="428"/>
    </location>
</feature>
<proteinExistence type="predicted"/>
<dbReference type="AlphaFoldDB" id="A0AAU8DMP1"/>
<dbReference type="Pfam" id="PF01757">
    <property type="entry name" value="Acyl_transf_3"/>
    <property type="match status" value="1"/>
</dbReference>
<organism evidence="4">
    <name type="scientific">Nakamurella sp. A5-74</name>
    <dbReference type="NCBI Taxonomy" id="3158264"/>
    <lineage>
        <taxon>Bacteria</taxon>
        <taxon>Bacillati</taxon>
        <taxon>Actinomycetota</taxon>
        <taxon>Actinomycetes</taxon>
        <taxon>Nakamurellales</taxon>
        <taxon>Nakamurellaceae</taxon>
        <taxon>Nakamurella</taxon>
    </lineage>
</organism>
<sequence length="428" mass="48618">MGDQGTVRSRARKQPPAQRDPYADFLRSFSLLVVILWHWCFTILIWRADGPTATSPLGFTDGLWILTWLLQVMPIFFYIGAYVHLQSWERASARGEKFWHFAVRQARSLAVPSGALLLVWIVTGIVVTSIFDIEWMWTAVIMVVSPLWFVATYLMFILMMPLTVWLHRRYDMLVLVVMGGLAIIVDILRFRYQIPYVEYINMIFVWGFAFQLGFFHGRITGVRDAPRYSDGRIDFEYQAERSRQLGRVMTAVGLFALVGLVFSGLYPGSMVGVPGQGSNMAPPTVCIIALTIFQVGFVELIRPAIVRALAKDGWFAKVMGVFTRFSLPLFLFHTTGMALSRGIEWSIFGRDSESTVPDLQWWLLRPVAIIGPLICTLPVIFLFGRKWQNKPSPVTKRPDLRGDDDVGDGGDQPVHESRAHRREKIPPG</sequence>
<keyword evidence="2" id="KW-0472">Membrane</keyword>
<gene>
    <name evidence="4" type="ORF">ABLG96_18970</name>
</gene>
<feature type="transmembrane region" description="Helical" evidence="2">
    <location>
        <begin position="248"/>
        <end position="268"/>
    </location>
</feature>
<feature type="domain" description="Acyltransferase 3" evidence="3">
    <location>
        <begin position="21"/>
        <end position="377"/>
    </location>
</feature>
<evidence type="ECO:0000256" key="2">
    <source>
        <dbReference type="SAM" id="Phobius"/>
    </source>
</evidence>
<feature type="compositionally biased region" description="Basic residues" evidence="1">
    <location>
        <begin position="418"/>
        <end position="428"/>
    </location>
</feature>
<keyword evidence="4" id="KW-0808">Transferase</keyword>
<dbReference type="EMBL" id="CP159218">
    <property type="protein sequence ID" value="XCG63259.1"/>
    <property type="molecule type" value="Genomic_DNA"/>
</dbReference>
<keyword evidence="2" id="KW-1133">Transmembrane helix</keyword>
<dbReference type="InterPro" id="IPR002656">
    <property type="entry name" value="Acyl_transf_3_dom"/>
</dbReference>
<evidence type="ECO:0000313" key="4">
    <source>
        <dbReference type="EMBL" id="XCG63259.1"/>
    </source>
</evidence>
<feature type="transmembrane region" description="Helical" evidence="2">
    <location>
        <begin position="109"/>
        <end position="131"/>
    </location>
</feature>
<feature type="transmembrane region" description="Helical" evidence="2">
    <location>
        <begin position="170"/>
        <end position="190"/>
    </location>
</feature>
<keyword evidence="4" id="KW-0012">Acyltransferase</keyword>
<feature type="transmembrane region" description="Helical" evidence="2">
    <location>
        <begin position="196"/>
        <end position="215"/>
    </location>
</feature>
<protein>
    <submittedName>
        <fullName evidence="4">Acyltransferase</fullName>
        <ecNumber evidence="4">2.3.1.-</ecNumber>
    </submittedName>
</protein>
<dbReference type="GO" id="GO:0016747">
    <property type="term" value="F:acyltransferase activity, transferring groups other than amino-acyl groups"/>
    <property type="evidence" value="ECO:0007669"/>
    <property type="project" value="InterPro"/>
</dbReference>
<feature type="transmembrane region" description="Helical" evidence="2">
    <location>
        <begin position="137"/>
        <end position="158"/>
    </location>
</feature>
<evidence type="ECO:0000256" key="1">
    <source>
        <dbReference type="SAM" id="MobiDB-lite"/>
    </source>
</evidence>